<dbReference type="Pfam" id="PF01180">
    <property type="entry name" value="DHO_dh"/>
    <property type="match status" value="1"/>
</dbReference>
<dbReference type="RefSeq" id="WP_212780421.1">
    <property type="nucleotide sequence ID" value="NZ_BMAY01000003.1"/>
</dbReference>
<evidence type="ECO:0000256" key="9">
    <source>
        <dbReference type="ARBA" id="ARBA00022643"/>
    </source>
</evidence>
<dbReference type="PIRSF" id="PIRSF000164">
    <property type="entry name" value="DHO_oxidase"/>
    <property type="match status" value="1"/>
</dbReference>
<comment type="caution">
    <text evidence="12">Lacks conserved residue(s) required for the propagation of feature annotation.</text>
</comment>
<dbReference type="EMBL" id="BMAY01000003">
    <property type="protein sequence ID" value="GFZ26731.1"/>
    <property type="molecule type" value="Genomic_DNA"/>
</dbReference>
<feature type="binding site" evidence="12">
    <location>
        <position position="21"/>
    </location>
    <ligand>
        <name>FMN</name>
        <dbReference type="ChEBI" id="CHEBI:58210"/>
    </ligand>
</feature>
<dbReference type="PANTHER" id="PTHR48109:SF1">
    <property type="entry name" value="DIHYDROOROTATE DEHYDROGENASE (FUMARATE)"/>
    <property type="match status" value="1"/>
</dbReference>
<feature type="binding site" evidence="12">
    <location>
        <begin position="269"/>
        <end position="270"/>
    </location>
    <ligand>
        <name>FMN</name>
        <dbReference type="ChEBI" id="CHEBI:58210"/>
    </ligand>
</feature>
<keyword evidence="15" id="KW-1185">Reference proteome</keyword>
<feature type="binding site" evidence="12">
    <location>
        <begin position="196"/>
        <end position="197"/>
    </location>
    <ligand>
        <name>substrate</name>
    </ligand>
</feature>
<feature type="active site" description="Nucleophile" evidence="12">
    <location>
        <position position="133"/>
    </location>
</feature>
<dbReference type="GO" id="GO:0005737">
    <property type="term" value="C:cytoplasm"/>
    <property type="evidence" value="ECO:0007669"/>
    <property type="project" value="UniProtKB-SubCell"/>
</dbReference>
<dbReference type="Gene3D" id="3.20.20.70">
    <property type="entry name" value="Aldolase class I"/>
    <property type="match status" value="1"/>
</dbReference>
<keyword evidence="8 12" id="KW-0285">Flavoprotein</keyword>
<comment type="subcellular location">
    <subcellularLocation>
        <location evidence="3 12">Cytoplasm</location>
    </subcellularLocation>
</comment>
<keyword evidence="11 12" id="KW-0560">Oxidoreductase</keyword>
<feature type="binding site" evidence="12">
    <location>
        <begin position="46"/>
        <end position="47"/>
    </location>
    <ligand>
        <name>FMN</name>
        <dbReference type="ChEBI" id="CHEBI:58210"/>
    </ligand>
</feature>
<evidence type="ECO:0000256" key="11">
    <source>
        <dbReference type="ARBA" id="ARBA00023002"/>
    </source>
</evidence>
<dbReference type="GO" id="GO:0044205">
    <property type="term" value="P:'de novo' UMP biosynthetic process"/>
    <property type="evidence" value="ECO:0007669"/>
    <property type="project" value="UniProtKB-UniRule"/>
</dbReference>
<accession>A0A916VH76</accession>
<dbReference type="AlphaFoldDB" id="A0A916VH76"/>
<dbReference type="PANTHER" id="PTHR48109">
    <property type="entry name" value="DIHYDROOROTATE DEHYDROGENASE (QUINONE), MITOCHONDRIAL-RELATED"/>
    <property type="match status" value="1"/>
</dbReference>
<sequence>MTKIAVKIPGLTMKNPLMPASGTFGFGDTPASTKFDLNQMGAMVMKTATVSSRTGNPQPQIKVLEDGVLNSVGLTNPGVDSVVADKILPFKAKYPDLPIVASVGGSSVADYVEVAGKLANSGAVSALEINVSCPNVANGGMHFGTDPEVVENLTSKVKAASGQVPIYVKLTPNVTDIAVIAKAAENGGADGVSLINTILGLEIDLKTCRPVLGNNYGGLSGQSVQPVALRMVNQVYQAVKLPIIGMGGIATAEDVAKFMLAGASAVAVGTAHFKDSLAIPHIAAELPRVLDEMGVSDINDLVGQLKFN</sequence>
<evidence type="ECO:0000256" key="3">
    <source>
        <dbReference type="ARBA" id="ARBA00004496"/>
    </source>
</evidence>
<evidence type="ECO:0000256" key="7">
    <source>
        <dbReference type="ARBA" id="ARBA00022490"/>
    </source>
</evidence>
<comment type="catalytic activity">
    <reaction evidence="1">
        <text>(S)-dihydroorotate + fumarate = orotate + succinate</text>
        <dbReference type="Rhea" id="RHEA:30059"/>
        <dbReference type="ChEBI" id="CHEBI:29806"/>
        <dbReference type="ChEBI" id="CHEBI:30031"/>
        <dbReference type="ChEBI" id="CHEBI:30839"/>
        <dbReference type="ChEBI" id="CHEBI:30864"/>
        <dbReference type="EC" id="1.3.98.1"/>
    </reaction>
</comment>
<dbReference type="GO" id="GO:0006207">
    <property type="term" value="P:'de novo' pyrimidine nucleobase biosynthetic process"/>
    <property type="evidence" value="ECO:0007669"/>
    <property type="project" value="InterPro"/>
</dbReference>
<dbReference type="HAMAP" id="MF_00224">
    <property type="entry name" value="DHO_dh_type1"/>
    <property type="match status" value="1"/>
</dbReference>
<comment type="caution">
    <text evidence="14">The sequence shown here is derived from an EMBL/GenBank/DDBJ whole genome shotgun (WGS) entry which is preliminary data.</text>
</comment>
<feature type="binding site" evidence="12">
    <location>
        <begin position="70"/>
        <end position="74"/>
    </location>
    <ligand>
        <name>substrate</name>
    </ligand>
</feature>
<comment type="pathway">
    <text evidence="4 12">Pyrimidine metabolism; UMP biosynthesis via de novo pathway.</text>
</comment>
<dbReference type="SUPFAM" id="SSF51395">
    <property type="entry name" value="FMN-linked oxidoreductases"/>
    <property type="match status" value="1"/>
</dbReference>
<comment type="similarity">
    <text evidence="5 12">Belongs to the dihydroorotate dehydrogenase family. Type 1 subfamily.</text>
</comment>
<feature type="binding site" evidence="12">
    <location>
        <position position="221"/>
    </location>
    <ligand>
        <name>FMN</name>
        <dbReference type="ChEBI" id="CHEBI:58210"/>
    </ligand>
</feature>
<dbReference type="InterPro" id="IPR013785">
    <property type="entry name" value="Aldolase_TIM"/>
</dbReference>
<evidence type="ECO:0000256" key="10">
    <source>
        <dbReference type="ARBA" id="ARBA00022975"/>
    </source>
</evidence>
<evidence type="ECO:0000313" key="14">
    <source>
        <dbReference type="EMBL" id="GFZ26731.1"/>
    </source>
</evidence>
<evidence type="ECO:0000259" key="13">
    <source>
        <dbReference type="Pfam" id="PF01180"/>
    </source>
</evidence>
<dbReference type="EC" id="1.3.-.-" evidence="12"/>
<organism evidence="14 15">
    <name type="scientific">Lactobacillus corticis</name>
    <dbReference type="NCBI Taxonomy" id="2201249"/>
    <lineage>
        <taxon>Bacteria</taxon>
        <taxon>Bacillati</taxon>
        <taxon>Bacillota</taxon>
        <taxon>Bacilli</taxon>
        <taxon>Lactobacillales</taxon>
        <taxon>Lactobacillaceae</taxon>
        <taxon>Lactobacillus</taxon>
    </lineage>
</organism>
<comment type="cofactor">
    <cofactor evidence="12">
        <name>FMN</name>
        <dbReference type="ChEBI" id="CHEBI:58210"/>
    </cofactor>
    <text evidence="12">Binds 1 FMN per subunit.</text>
</comment>
<evidence type="ECO:0000256" key="6">
    <source>
        <dbReference type="ARBA" id="ARBA00011738"/>
    </source>
</evidence>
<feature type="binding site" evidence="12">
    <location>
        <position position="169"/>
    </location>
    <ligand>
        <name>FMN</name>
        <dbReference type="ChEBI" id="CHEBI:58210"/>
    </ligand>
</feature>
<proteinExistence type="inferred from homology"/>
<dbReference type="InterPro" id="IPR050074">
    <property type="entry name" value="DHO_dehydrogenase"/>
</dbReference>
<evidence type="ECO:0000256" key="5">
    <source>
        <dbReference type="ARBA" id="ARBA00008008"/>
    </source>
</evidence>
<dbReference type="FunFam" id="3.20.20.70:FF:000027">
    <property type="entry name" value="Dihydropyrimidine dehydrogenase [NADP(+)]"/>
    <property type="match status" value="1"/>
</dbReference>
<dbReference type="InterPro" id="IPR024920">
    <property type="entry name" value="Dihydroorotate_DH_1"/>
</dbReference>
<dbReference type="CDD" id="cd04740">
    <property type="entry name" value="DHOD_1B_like"/>
    <property type="match status" value="1"/>
</dbReference>
<dbReference type="InterPro" id="IPR033888">
    <property type="entry name" value="DHOD_1B"/>
</dbReference>
<dbReference type="GO" id="GO:1990663">
    <property type="term" value="F:dihydroorotate dehydrogenase (fumarate) activity"/>
    <property type="evidence" value="ECO:0007669"/>
    <property type="project" value="UniProtKB-EC"/>
</dbReference>
<evidence type="ECO:0000256" key="8">
    <source>
        <dbReference type="ARBA" id="ARBA00022630"/>
    </source>
</evidence>
<evidence type="ECO:0000256" key="1">
    <source>
        <dbReference type="ARBA" id="ARBA00001694"/>
    </source>
</evidence>
<comment type="subunit">
    <text evidence="6">Homodimer.</text>
</comment>
<dbReference type="PROSITE" id="PS00912">
    <property type="entry name" value="DHODEHASE_2"/>
    <property type="match status" value="1"/>
</dbReference>
<dbReference type="Proteomes" id="UP000677218">
    <property type="component" value="Unassembled WGS sequence"/>
</dbReference>
<reference evidence="14" key="1">
    <citation type="submission" date="2020-08" db="EMBL/GenBank/DDBJ databases">
        <title>Taxonomic study for Lactobacillus species isolated from hardwood bark.</title>
        <authorList>
            <person name="Tohno M."/>
            <person name="Tanizawa Y."/>
        </authorList>
    </citation>
    <scope>NUCLEOTIDE SEQUENCE</scope>
    <source>
        <strain evidence="14">B40</strain>
    </source>
</reference>
<keyword evidence="9 12" id="KW-0288">FMN</keyword>
<evidence type="ECO:0000256" key="12">
    <source>
        <dbReference type="HAMAP-Rule" id="MF_00224"/>
    </source>
</evidence>
<dbReference type="InterPro" id="IPR001295">
    <property type="entry name" value="Dihydroorotate_DH_CS"/>
</dbReference>
<feature type="domain" description="Dihydroorotate dehydrogenase catalytic" evidence="13">
    <location>
        <begin position="4"/>
        <end position="290"/>
    </location>
</feature>
<evidence type="ECO:0000256" key="4">
    <source>
        <dbReference type="ARBA" id="ARBA00004725"/>
    </source>
</evidence>
<feature type="binding site" evidence="12">
    <location>
        <begin position="247"/>
        <end position="248"/>
    </location>
    <ligand>
        <name>FMN</name>
        <dbReference type="ChEBI" id="CHEBI:58210"/>
    </ligand>
</feature>
<feature type="binding site" evidence="12">
    <location>
        <position position="130"/>
    </location>
    <ligand>
        <name>FMN</name>
        <dbReference type="ChEBI" id="CHEBI:58210"/>
    </ligand>
</feature>
<protein>
    <recommendedName>
        <fullName evidence="12">Dihydroorotate dehydrogenase</fullName>
        <shortName evidence="12">DHOD</shortName>
        <shortName evidence="12">DHODase</shortName>
        <shortName evidence="12">DHOdehase</shortName>
        <ecNumber evidence="12">1.3.-.-</ecNumber>
    </recommendedName>
</protein>
<dbReference type="InterPro" id="IPR005720">
    <property type="entry name" value="Dihydroorotate_DH_cat"/>
</dbReference>
<keyword evidence="10 12" id="KW-0665">Pyrimidine biosynthesis</keyword>
<name>A0A916VH76_9LACO</name>
<dbReference type="InterPro" id="IPR049622">
    <property type="entry name" value="Dihydroorotate_DH_I"/>
</dbReference>
<feature type="binding site" evidence="12">
    <location>
        <position position="195"/>
    </location>
    <ligand>
        <name>FMN</name>
        <dbReference type="ChEBI" id="CHEBI:58210"/>
    </ligand>
</feature>
<evidence type="ECO:0000256" key="2">
    <source>
        <dbReference type="ARBA" id="ARBA00002934"/>
    </source>
</evidence>
<feature type="binding site" evidence="12">
    <location>
        <position position="46"/>
    </location>
    <ligand>
        <name>substrate</name>
    </ligand>
</feature>
<comment type="catalytic activity">
    <reaction evidence="12">
        <text>(S)-dihydroorotate + A = orotate + AH2</text>
        <dbReference type="Rhea" id="RHEA:18073"/>
        <dbReference type="ChEBI" id="CHEBI:13193"/>
        <dbReference type="ChEBI" id="CHEBI:17499"/>
        <dbReference type="ChEBI" id="CHEBI:30839"/>
        <dbReference type="ChEBI" id="CHEBI:30864"/>
    </reaction>
</comment>
<dbReference type="NCBIfam" id="NF005574">
    <property type="entry name" value="PRK07259.1"/>
    <property type="match status" value="1"/>
</dbReference>
<feature type="binding site" evidence="12">
    <location>
        <position position="130"/>
    </location>
    <ligand>
        <name>substrate</name>
    </ligand>
</feature>
<dbReference type="InterPro" id="IPR012135">
    <property type="entry name" value="Dihydroorotate_DH_1_2"/>
</dbReference>
<gene>
    <name evidence="12 14" type="primary">pyrD</name>
    <name evidence="14" type="ORF">LCB40_06110</name>
</gene>
<dbReference type="NCBIfam" id="TIGR01037">
    <property type="entry name" value="pyrD_sub1_fam"/>
    <property type="match status" value="1"/>
</dbReference>
<evidence type="ECO:0000313" key="15">
    <source>
        <dbReference type="Proteomes" id="UP000677218"/>
    </source>
</evidence>
<comment type="function">
    <text evidence="2">Catalyzes the conversion of dihydroorotate to orotate with fumarate as the electron acceptor.</text>
</comment>
<keyword evidence="7 12" id="KW-0963">Cytoplasm</keyword>